<feature type="non-terminal residue" evidence="11">
    <location>
        <position position="1"/>
    </location>
</feature>
<keyword evidence="7" id="KW-1015">Disulfide bond</keyword>
<evidence type="ECO:0000256" key="6">
    <source>
        <dbReference type="ARBA" id="ARBA00023002"/>
    </source>
</evidence>
<name>X0VI49_9ZZZZ</name>
<feature type="non-terminal residue" evidence="11">
    <location>
        <position position="273"/>
    </location>
</feature>
<organism evidence="11">
    <name type="scientific">marine sediment metagenome</name>
    <dbReference type="NCBI Taxonomy" id="412755"/>
    <lineage>
        <taxon>unclassified sequences</taxon>
        <taxon>metagenomes</taxon>
        <taxon>ecological metagenomes</taxon>
    </lineage>
</organism>
<gene>
    <name evidence="11" type="ORF">S01H1_33595</name>
</gene>
<dbReference type="EC" id="1.17.4.1" evidence="3"/>
<comment type="similarity">
    <text evidence="2">Belongs to the ribonucleoside diphosphate reductase class-2 family.</text>
</comment>
<keyword evidence="6" id="KW-0560">Oxidoreductase</keyword>
<feature type="domain" description="Ribonucleotide reductase large subunit C-terminal" evidence="10">
    <location>
        <begin position="2"/>
        <end position="237"/>
    </location>
</feature>
<sequence>GILNVDHPDIMKFITSKEDMTALTNFNISVAVTSEFMKAVKAGGDYNLINPHTREVDGRLNAKEVFDKIVDMAWKTGDPGIVFIDRINQDNPTPHLGKIESTNPCGEQPLLPYESCNLGSVNLATMLRQGDGAVEIDYPKLAKTIKTAVRFLDNVIDVNKFPLPQIEEMTRKTRKIGFGVMGFADMLIQLGIPYNSEKALTIAEELMAHISHEATNSSVELGEERGLFPAFAGSLYDAPDAPRVRNASRTTIAPTGTLSLIAGCSSGIEPLFA</sequence>
<evidence type="ECO:0000256" key="8">
    <source>
        <dbReference type="ARBA" id="ARBA00023285"/>
    </source>
</evidence>
<dbReference type="GO" id="GO:0031419">
    <property type="term" value="F:cobalamin binding"/>
    <property type="evidence" value="ECO:0007669"/>
    <property type="project" value="UniProtKB-KW"/>
</dbReference>
<keyword evidence="5" id="KW-0547">Nucleotide-binding</keyword>
<keyword evidence="4" id="KW-0846">Cobalamin</keyword>
<dbReference type="Gene3D" id="3.20.70.20">
    <property type="match status" value="1"/>
</dbReference>
<dbReference type="GO" id="GO:0004748">
    <property type="term" value="F:ribonucleoside-diphosphate reductase activity, thioredoxin disulfide as acceptor"/>
    <property type="evidence" value="ECO:0007669"/>
    <property type="project" value="UniProtKB-EC"/>
</dbReference>
<evidence type="ECO:0000256" key="7">
    <source>
        <dbReference type="ARBA" id="ARBA00023157"/>
    </source>
</evidence>
<dbReference type="EMBL" id="BARS01020864">
    <property type="protein sequence ID" value="GAG12163.1"/>
    <property type="molecule type" value="Genomic_DNA"/>
</dbReference>
<evidence type="ECO:0000256" key="2">
    <source>
        <dbReference type="ARBA" id="ARBA00007405"/>
    </source>
</evidence>
<evidence type="ECO:0000256" key="1">
    <source>
        <dbReference type="ARBA" id="ARBA00001922"/>
    </source>
</evidence>
<dbReference type="SUPFAM" id="SSF51998">
    <property type="entry name" value="PFL-like glycyl radical enzymes"/>
    <property type="match status" value="1"/>
</dbReference>
<dbReference type="PANTHER" id="PTHR43371">
    <property type="entry name" value="VITAMIN B12-DEPENDENT RIBONUCLEOTIDE REDUCTASE"/>
    <property type="match status" value="1"/>
</dbReference>
<comment type="caution">
    <text evidence="11">The sequence shown here is derived from an EMBL/GenBank/DDBJ whole genome shotgun (WGS) entry which is preliminary data.</text>
</comment>
<dbReference type="AlphaFoldDB" id="X0VI49"/>
<comment type="cofactor">
    <cofactor evidence="1">
        <name>adenosylcob(III)alamin</name>
        <dbReference type="ChEBI" id="CHEBI:18408"/>
    </cofactor>
</comment>
<evidence type="ECO:0000256" key="3">
    <source>
        <dbReference type="ARBA" id="ARBA00012274"/>
    </source>
</evidence>
<dbReference type="CDD" id="cd02888">
    <property type="entry name" value="RNR_II_dimer"/>
    <property type="match status" value="1"/>
</dbReference>
<evidence type="ECO:0000259" key="10">
    <source>
        <dbReference type="Pfam" id="PF02867"/>
    </source>
</evidence>
<proteinExistence type="inferred from homology"/>
<dbReference type="InterPro" id="IPR013344">
    <property type="entry name" value="RNR_NrdJ/NrdZ"/>
</dbReference>
<protein>
    <recommendedName>
        <fullName evidence="3">ribonucleoside-diphosphate reductase</fullName>
        <ecNumber evidence="3">1.17.4.1</ecNumber>
    </recommendedName>
</protein>
<evidence type="ECO:0000256" key="9">
    <source>
        <dbReference type="ARBA" id="ARBA00047754"/>
    </source>
</evidence>
<dbReference type="InterPro" id="IPR000788">
    <property type="entry name" value="RNR_lg_C"/>
</dbReference>
<dbReference type="PRINTS" id="PR01183">
    <property type="entry name" value="RIBORDTASEM1"/>
</dbReference>
<dbReference type="GO" id="GO:0000166">
    <property type="term" value="F:nucleotide binding"/>
    <property type="evidence" value="ECO:0007669"/>
    <property type="project" value="UniProtKB-KW"/>
</dbReference>
<dbReference type="InterPro" id="IPR050862">
    <property type="entry name" value="RdRp_reductase_class-2"/>
</dbReference>
<evidence type="ECO:0000313" key="11">
    <source>
        <dbReference type="EMBL" id="GAG12163.1"/>
    </source>
</evidence>
<accession>X0VI49</accession>
<keyword evidence="8" id="KW-0170">Cobalt</keyword>
<reference evidence="11" key="1">
    <citation type="journal article" date="2014" name="Front. Microbiol.">
        <title>High frequency of phylogenetically diverse reductive dehalogenase-homologous genes in deep subseafloor sedimentary metagenomes.</title>
        <authorList>
            <person name="Kawai M."/>
            <person name="Futagami T."/>
            <person name="Toyoda A."/>
            <person name="Takaki Y."/>
            <person name="Nishi S."/>
            <person name="Hori S."/>
            <person name="Arai W."/>
            <person name="Tsubouchi T."/>
            <person name="Morono Y."/>
            <person name="Uchiyama I."/>
            <person name="Ito T."/>
            <person name="Fujiyama A."/>
            <person name="Inagaki F."/>
            <person name="Takami H."/>
        </authorList>
    </citation>
    <scope>NUCLEOTIDE SEQUENCE</scope>
    <source>
        <strain evidence="11">Expedition CK06-06</strain>
    </source>
</reference>
<evidence type="ECO:0000256" key="4">
    <source>
        <dbReference type="ARBA" id="ARBA00022628"/>
    </source>
</evidence>
<dbReference type="Pfam" id="PF02867">
    <property type="entry name" value="Ribonuc_red_lgC"/>
    <property type="match status" value="1"/>
</dbReference>
<dbReference type="PANTHER" id="PTHR43371:SF1">
    <property type="entry name" value="RIBONUCLEOSIDE-DIPHOSPHATE REDUCTASE"/>
    <property type="match status" value="1"/>
</dbReference>
<evidence type="ECO:0000256" key="5">
    <source>
        <dbReference type="ARBA" id="ARBA00022741"/>
    </source>
</evidence>
<comment type="catalytic activity">
    <reaction evidence="9">
        <text>a 2'-deoxyribonucleoside 5'-diphosphate + [thioredoxin]-disulfide + H2O = a ribonucleoside 5'-diphosphate + [thioredoxin]-dithiol</text>
        <dbReference type="Rhea" id="RHEA:23252"/>
        <dbReference type="Rhea" id="RHEA-COMP:10698"/>
        <dbReference type="Rhea" id="RHEA-COMP:10700"/>
        <dbReference type="ChEBI" id="CHEBI:15377"/>
        <dbReference type="ChEBI" id="CHEBI:29950"/>
        <dbReference type="ChEBI" id="CHEBI:50058"/>
        <dbReference type="ChEBI" id="CHEBI:57930"/>
        <dbReference type="ChEBI" id="CHEBI:73316"/>
        <dbReference type="EC" id="1.17.4.1"/>
    </reaction>
</comment>